<dbReference type="GO" id="GO:0005737">
    <property type="term" value="C:cytoplasm"/>
    <property type="evidence" value="ECO:0007669"/>
    <property type="project" value="UniProtKB-SubCell"/>
</dbReference>
<organism evidence="7">
    <name type="scientific">marine metagenome</name>
    <dbReference type="NCBI Taxonomy" id="408172"/>
    <lineage>
        <taxon>unclassified sequences</taxon>
        <taxon>metagenomes</taxon>
        <taxon>ecological metagenomes</taxon>
    </lineage>
</organism>
<evidence type="ECO:0000259" key="6">
    <source>
        <dbReference type="Pfam" id="PF21982"/>
    </source>
</evidence>
<accession>A0A381QBM1</accession>
<keyword evidence="4" id="KW-0963">Cytoplasm</keyword>
<reference evidence="7" key="1">
    <citation type="submission" date="2018-05" db="EMBL/GenBank/DDBJ databases">
        <authorList>
            <person name="Lanie J.A."/>
            <person name="Ng W.-L."/>
            <person name="Kazmierczak K.M."/>
            <person name="Andrzejewski T.M."/>
            <person name="Davidsen T.M."/>
            <person name="Wayne K.J."/>
            <person name="Tettelin H."/>
            <person name="Glass J.I."/>
            <person name="Rusch D."/>
            <person name="Podicherti R."/>
            <person name="Tsui H.-C.T."/>
            <person name="Winkler M.E."/>
        </authorList>
    </citation>
    <scope>NUCLEOTIDE SEQUENCE</scope>
</reference>
<feature type="domain" description="RecX first three-helical" evidence="6">
    <location>
        <begin position="14"/>
        <end position="52"/>
    </location>
</feature>
<evidence type="ECO:0000256" key="1">
    <source>
        <dbReference type="ARBA" id="ARBA00004496"/>
    </source>
</evidence>
<dbReference type="Pfam" id="PF21982">
    <property type="entry name" value="RecX_HTH1"/>
    <property type="match status" value="1"/>
</dbReference>
<name>A0A381QBM1_9ZZZZ</name>
<evidence type="ECO:0000256" key="3">
    <source>
        <dbReference type="ARBA" id="ARBA00018111"/>
    </source>
</evidence>
<dbReference type="Gene3D" id="1.10.10.10">
    <property type="entry name" value="Winged helix-like DNA-binding domain superfamily/Winged helix DNA-binding domain"/>
    <property type="match status" value="2"/>
</dbReference>
<dbReference type="PANTHER" id="PTHR33602">
    <property type="entry name" value="REGULATORY PROTEIN RECX FAMILY PROTEIN"/>
    <property type="match status" value="1"/>
</dbReference>
<evidence type="ECO:0000256" key="4">
    <source>
        <dbReference type="ARBA" id="ARBA00022490"/>
    </source>
</evidence>
<evidence type="ECO:0000256" key="2">
    <source>
        <dbReference type="ARBA" id="ARBA00009695"/>
    </source>
</evidence>
<comment type="subcellular location">
    <subcellularLocation>
        <location evidence="1">Cytoplasm</location>
    </subcellularLocation>
</comment>
<dbReference type="InterPro" id="IPR053924">
    <property type="entry name" value="RecX_HTH_2nd"/>
</dbReference>
<dbReference type="AlphaFoldDB" id="A0A381QBM1"/>
<evidence type="ECO:0000259" key="5">
    <source>
        <dbReference type="Pfam" id="PF02631"/>
    </source>
</evidence>
<dbReference type="PANTHER" id="PTHR33602:SF1">
    <property type="entry name" value="REGULATORY PROTEIN RECX FAMILY PROTEIN"/>
    <property type="match status" value="1"/>
</dbReference>
<dbReference type="HAMAP" id="MF_01114">
    <property type="entry name" value="RecX"/>
    <property type="match status" value="1"/>
</dbReference>
<dbReference type="GO" id="GO:0006282">
    <property type="term" value="P:regulation of DNA repair"/>
    <property type="evidence" value="ECO:0007669"/>
    <property type="project" value="InterPro"/>
</dbReference>
<dbReference type="InterPro" id="IPR053926">
    <property type="entry name" value="RecX_HTH_1st"/>
</dbReference>
<dbReference type="InterPro" id="IPR003783">
    <property type="entry name" value="Regulatory_RecX"/>
</dbReference>
<dbReference type="Pfam" id="PF02631">
    <property type="entry name" value="RecX_HTH2"/>
    <property type="match status" value="1"/>
</dbReference>
<dbReference type="EMBL" id="UINC01001259">
    <property type="protein sequence ID" value="SUZ75799.1"/>
    <property type="molecule type" value="Genomic_DNA"/>
</dbReference>
<proteinExistence type="inferred from homology"/>
<protein>
    <recommendedName>
        <fullName evidence="3">Regulatory protein RecX</fullName>
    </recommendedName>
</protein>
<comment type="similarity">
    <text evidence="2">Belongs to the RecX family.</text>
</comment>
<gene>
    <name evidence="7" type="ORF">METZ01_LOCUS28653</name>
</gene>
<evidence type="ECO:0000313" key="7">
    <source>
        <dbReference type="EMBL" id="SUZ75799.1"/>
    </source>
</evidence>
<feature type="domain" description="RecX second three-helical" evidence="5">
    <location>
        <begin position="59"/>
        <end position="100"/>
    </location>
</feature>
<sequence length="161" mass="18820">MEAIELQEGIARIRHSALHLLSYRMRSKAELSQRLLQKKFGVNQVASVIDELEKKGYLNDREFAAVFVRDRVKNKKLGPVAVRNEIVRHQISPEILEETMEDIYQEFPQEVLISSIIEKRSNKIKDKTVKERKRLIDHLKRKGYLWSAIQPIMAVSGWLEP</sequence>
<dbReference type="InterPro" id="IPR036388">
    <property type="entry name" value="WH-like_DNA-bd_sf"/>
</dbReference>